<evidence type="ECO:0000256" key="1">
    <source>
        <dbReference type="ARBA" id="ARBA00022723"/>
    </source>
</evidence>
<feature type="binding site" evidence="6">
    <location>
        <position position="12"/>
    </location>
    <ligand>
        <name>Zn(2+)</name>
        <dbReference type="ChEBI" id="CHEBI:29105"/>
    </ligand>
</feature>
<dbReference type="SUPFAM" id="SSF57667">
    <property type="entry name" value="beta-beta-alpha zinc fingers"/>
    <property type="match status" value="4"/>
</dbReference>
<comment type="caution">
    <text evidence="10">The sequence shown here is derived from an EMBL/GenBank/DDBJ whole genome shotgun (WGS) entry which is preliminary data.</text>
</comment>
<evidence type="ECO:0000313" key="11">
    <source>
        <dbReference type="Proteomes" id="UP001162162"/>
    </source>
</evidence>
<evidence type="ECO:0000313" key="10">
    <source>
        <dbReference type="EMBL" id="KAJ8957836.1"/>
    </source>
</evidence>
<dbReference type="Gene3D" id="3.30.160.60">
    <property type="entry name" value="Classic Zinc Finger"/>
    <property type="match status" value="7"/>
</dbReference>
<keyword evidence="1 6" id="KW-0479">Metal-binding</keyword>
<feature type="domain" description="ZAD" evidence="9">
    <location>
        <begin position="7"/>
        <end position="76"/>
    </location>
</feature>
<dbReference type="AlphaFoldDB" id="A0AAV8Z103"/>
<proteinExistence type="predicted"/>
<evidence type="ECO:0000259" key="8">
    <source>
        <dbReference type="PROSITE" id="PS50157"/>
    </source>
</evidence>
<dbReference type="Proteomes" id="UP001162162">
    <property type="component" value="Unassembled WGS sequence"/>
</dbReference>
<sequence length="1169" mass="134488">MSNTEEKICRLCLTKTKYEYEELVESKKQCFFTLLLEVDISITQRPVMCKRCARNLDNAFEFKNTCLQTEEIIAAFAALSNTTVLDLKEVYLSENTGTDSETDAGSICRFCLKCMKQETCMSLSVLGENMALVKDMLPKCLPELDFGVILAPVICTPCIKSLERYLCFWRTCSEVEQKITKYSQSITPNTTQIKLEDIMQFIEKDLMGTTETYDHPILISIESYDEEMTHAMDIDEGLDELVIINIPNYGSISHKSGDHVKVEGGNETAIEANDLEAEPHENMEVESVFTINLDSPTFEKIANDVKIRDIDTAKVEKDRSKVENGSKDDVELGNYVVPINKDLNDCTVDSEEKRENIEMITNGIITDNDSTSLQTACKGQSGADDGVESISVELEEGVGEEYLVQKKTKDFKSSEEISERYREKNGRLNSQLPKQKEKSDQPKRKKKKRKHSKECSAIENEPSELDNSECKIENPNFSIPTQISEIIVSELNNPCQLCESDIKTSVYKCTKCDFETNLRNIIQYHDITHDKVLKVNAFKCDICHYENKDSVSFNTHLLSHEKSTEDANSMQENDDEDTKPFRNERGVFKCNSCIYKTKSKEKFNSHRKSHMDGTEFKCPLCPFTAKQKNNLAVHSLTHDPKRVYKCNTCTFETRRKDFLQTHFKTHRDRKGTLFKCVLCVFETKVKSCFKRHMEGHNVVTEKPNTVAQDLMIINEGGVLRLDFSLSEEAIMCKFCAATLRTCFDLVSTCQSTRDASLSMKKPVQIGITNGKQYKTCLFCAREVNGDLSRNLKSLEEEIVTLRDSLALVVFELYIAAFEESMLCEFCHNALRIYVDFSKNCLKVERQMLQKYESKELPPANIDHGHKDVVEAENIGRGALNAVKIESCSEIRQHTSKEKEEDLSELDHLDLHTDFKINENECEITTYAKHPSMEVLLYKCPECPFQTSTKRYLTKHSRRHKPLDEIPTFKCDLCPYVTKHKWYLSTHALLHKDVSEVEMYKCQACPYETKNVKSLKRHLFNHDDSLRYACDKCPFVTKQRICLRRHAITHQDPSELVMHKCDMCPYQSRFKKNLKTHLLIHQSASELVMYKCGECPYETKNKQSLTLHSLVHRKKSEVRVYKCEHCSYETKRKCNLYQHTVVHKAASEISMFKCGLCNYERRGRRILSST</sequence>
<feature type="compositionally biased region" description="Basic and acidic residues" evidence="7">
    <location>
        <begin position="413"/>
        <end position="426"/>
    </location>
</feature>
<feature type="domain" description="C2H2-type" evidence="8">
    <location>
        <begin position="937"/>
        <end position="964"/>
    </location>
</feature>
<dbReference type="GO" id="GO:0005634">
    <property type="term" value="C:nucleus"/>
    <property type="evidence" value="ECO:0007669"/>
    <property type="project" value="InterPro"/>
</dbReference>
<evidence type="ECO:0000256" key="4">
    <source>
        <dbReference type="ARBA" id="ARBA00022833"/>
    </source>
</evidence>
<feature type="binding site" evidence="6">
    <location>
        <position position="49"/>
    </location>
    <ligand>
        <name>Zn(2+)</name>
        <dbReference type="ChEBI" id="CHEBI:29105"/>
    </ligand>
</feature>
<evidence type="ECO:0000256" key="7">
    <source>
        <dbReference type="SAM" id="MobiDB-lite"/>
    </source>
</evidence>
<organism evidence="10 11">
    <name type="scientific">Aromia moschata</name>
    <dbReference type="NCBI Taxonomy" id="1265417"/>
    <lineage>
        <taxon>Eukaryota</taxon>
        <taxon>Metazoa</taxon>
        <taxon>Ecdysozoa</taxon>
        <taxon>Arthropoda</taxon>
        <taxon>Hexapoda</taxon>
        <taxon>Insecta</taxon>
        <taxon>Pterygota</taxon>
        <taxon>Neoptera</taxon>
        <taxon>Endopterygota</taxon>
        <taxon>Coleoptera</taxon>
        <taxon>Polyphaga</taxon>
        <taxon>Cucujiformia</taxon>
        <taxon>Chrysomeloidea</taxon>
        <taxon>Cerambycidae</taxon>
        <taxon>Cerambycinae</taxon>
        <taxon>Callichromatini</taxon>
        <taxon>Aromia</taxon>
    </lineage>
</organism>
<keyword evidence="2" id="KW-0677">Repeat</keyword>
<feature type="domain" description="C2H2-type" evidence="8">
    <location>
        <begin position="1089"/>
        <end position="1116"/>
    </location>
</feature>
<feature type="compositionally biased region" description="Basic residues" evidence="7">
    <location>
        <begin position="443"/>
        <end position="452"/>
    </location>
</feature>
<feature type="region of interest" description="Disordered" evidence="7">
    <location>
        <begin position="413"/>
        <end position="469"/>
    </location>
</feature>
<keyword evidence="11" id="KW-1185">Reference proteome</keyword>
<accession>A0AAV8Z103</accession>
<dbReference type="GO" id="GO:0008270">
    <property type="term" value="F:zinc ion binding"/>
    <property type="evidence" value="ECO:0007669"/>
    <property type="project" value="UniProtKB-UniRule"/>
</dbReference>
<evidence type="ECO:0000259" key="9">
    <source>
        <dbReference type="PROSITE" id="PS51915"/>
    </source>
</evidence>
<dbReference type="SMART" id="SM00355">
    <property type="entry name" value="ZnF_C2H2"/>
    <property type="match status" value="13"/>
</dbReference>
<evidence type="ECO:0000256" key="3">
    <source>
        <dbReference type="ARBA" id="ARBA00022771"/>
    </source>
</evidence>
<evidence type="ECO:0000256" key="2">
    <source>
        <dbReference type="ARBA" id="ARBA00022737"/>
    </source>
</evidence>
<evidence type="ECO:0000256" key="6">
    <source>
        <dbReference type="PROSITE-ProRule" id="PRU01263"/>
    </source>
</evidence>
<reference evidence="10" key="1">
    <citation type="journal article" date="2023" name="Insect Mol. Biol.">
        <title>Genome sequencing provides insights into the evolution of gene families encoding plant cell wall-degrading enzymes in longhorned beetles.</title>
        <authorList>
            <person name="Shin N.R."/>
            <person name="Okamura Y."/>
            <person name="Kirsch R."/>
            <person name="Pauchet Y."/>
        </authorList>
    </citation>
    <scope>NUCLEOTIDE SEQUENCE</scope>
    <source>
        <strain evidence="10">AMC_N1</strain>
    </source>
</reference>
<feature type="binding site" evidence="6">
    <location>
        <position position="9"/>
    </location>
    <ligand>
        <name>Zn(2+)</name>
        <dbReference type="ChEBI" id="CHEBI:29105"/>
    </ligand>
</feature>
<dbReference type="Pfam" id="PF00096">
    <property type="entry name" value="zf-C2H2"/>
    <property type="match status" value="1"/>
</dbReference>
<dbReference type="PANTHER" id="PTHR24379">
    <property type="entry name" value="KRAB AND ZINC FINGER DOMAIN-CONTAINING"/>
    <property type="match status" value="1"/>
</dbReference>
<protein>
    <submittedName>
        <fullName evidence="10">Uncharacterized protein</fullName>
    </submittedName>
</protein>
<keyword evidence="3 5" id="KW-0863">Zinc-finger</keyword>
<dbReference type="EMBL" id="JAPWTK010000020">
    <property type="protein sequence ID" value="KAJ8957836.1"/>
    <property type="molecule type" value="Genomic_DNA"/>
</dbReference>
<feature type="binding site" evidence="6">
    <location>
        <position position="52"/>
    </location>
    <ligand>
        <name>Zn(2+)</name>
        <dbReference type="ChEBI" id="CHEBI:29105"/>
    </ligand>
</feature>
<dbReference type="PANTHER" id="PTHR24379:SF121">
    <property type="entry name" value="C2H2-TYPE DOMAIN-CONTAINING PROTEIN"/>
    <property type="match status" value="1"/>
</dbReference>
<keyword evidence="4 6" id="KW-0862">Zinc</keyword>
<dbReference type="PROSITE" id="PS50157">
    <property type="entry name" value="ZINC_FINGER_C2H2_2"/>
    <property type="match status" value="4"/>
</dbReference>
<gene>
    <name evidence="10" type="ORF">NQ318_001832</name>
</gene>
<feature type="domain" description="C2H2-type" evidence="8">
    <location>
        <begin position="1120"/>
        <end position="1147"/>
    </location>
</feature>
<dbReference type="InterPro" id="IPR013087">
    <property type="entry name" value="Znf_C2H2_type"/>
</dbReference>
<name>A0AAV8Z103_9CUCU</name>
<feature type="domain" description="C2H2-type" evidence="8">
    <location>
        <begin position="644"/>
        <end position="671"/>
    </location>
</feature>
<evidence type="ECO:0000256" key="5">
    <source>
        <dbReference type="PROSITE-ProRule" id="PRU00042"/>
    </source>
</evidence>
<dbReference type="PROSITE" id="PS51915">
    <property type="entry name" value="ZAD"/>
    <property type="match status" value="1"/>
</dbReference>
<dbReference type="InterPro" id="IPR012934">
    <property type="entry name" value="Znf_AD"/>
</dbReference>
<dbReference type="InterPro" id="IPR036236">
    <property type="entry name" value="Znf_C2H2_sf"/>
</dbReference>
<dbReference type="SMART" id="SM00868">
    <property type="entry name" value="zf-AD"/>
    <property type="match status" value="4"/>
</dbReference>